<dbReference type="GO" id="GO:2000632">
    <property type="term" value="P:negative regulation of pre-miRNA processing"/>
    <property type="evidence" value="ECO:0007669"/>
    <property type="project" value="TreeGrafter"/>
</dbReference>
<dbReference type="InterPro" id="IPR029063">
    <property type="entry name" value="SAM-dependent_MTases_sf"/>
</dbReference>
<dbReference type="Gene3D" id="3.40.50.150">
    <property type="entry name" value="Vaccinia Virus protein VP39"/>
    <property type="match status" value="1"/>
</dbReference>
<dbReference type="PANTHER" id="PTHR12315:SF1">
    <property type="entry name" value="RNA 5'-MONOPHOSPHATE METHYLTRANSFERASE"/>
    <property type="match status" value="1"/>
</dbReference>
<reference evidence="8" key="1">
    <citation type="submission" date="2022-01" db="EMBL/GenBank/DDBJ databases">
        <authorList>
            <person name="King R."/>
        </authorList>
    </citation>
    <scope>NUCLEOTIDE SEQUENCE</scope>
</reference>
<dbReference type="OrthoDB" id="273070at2759"/>
<dbReference type="PROSITE" id="PS51515">
    <property type="entry name" value="BIN3_SAM"/>
    <property type="match status" value="1"/>
</dbReference>
<sequence length="237" mass="27351">MCNDPNRLQFKGGNPGAVQFGNFINYYQFHSPDDRIKLLPENIWNIESTCIALDVGCNAGNLTVALRDFLLNRSSKDSSILGIDIDPLLIDRAKELAADNVTFTCLDIMDESERNEIINNFLLSKEKERFSIVFCFSTSMWIHLNYGDEGLKSFLKYLCSVTDTLVLEAQPWKCYKTAVKRMKQNNFTFPEFGKLKLRENIESDIQTILTNDCNMIKLFESDKNAWDRKLLIFKRKS</sequence>
<dbReference type="EC" id="2.1.1.-" evidence="6"/>
<dbReference type="Pfam" id="PF06859">
    <property type="entry name" value="Bin3"/>
    <property type="match status" value="1"/>
</dbReference>
<evidence type="ECO:0000259" key="7">
    <source>
        <dbReference type="PROSITE" id="PS51515"/>
    </source>
</evidence>
<evidence type="ECO:0000256" key="5">
    <source>
        <dbReference type="PROSITE-ProRule" id="PRU00848"/>
    </source>
</evidence>
<keyword evidence="3 6" id="KW-0808">Transferase</keyword>
<comment type="similarity">
    <text evidence="1 6">Belongs to the methyltransferase superfamily.</text>
</comment>
<proteinExistence type="inferred from homology"/>
<dbReference type="InterPro" id="IPR024160">
    <property type="entry name" value="BIN3_SAM-bd_dom"/>
</dbReference>
<evidence type="ECO:0000313" key="8">
    <source>
        <dbReference type="EMBL" id="CAG9858773.1"/>
    </source>
</evidence>
<dbReference type="CDD" id="cd02440">
    <property type="entry name" value="AdoMet_MTases"/>
    <property type="match status" value="1"/>
</dbReference>
<evidence type="ECO:0000256" key="2">
    <source>
        <dbReference type="ARBA" id="ARBA00022603"/>
    </source>
</evidence>
<organism evidence="8 9">
    <name type="scientific">Phyllotreta striolata</name>
    <name type="common">Striped flea beetle</name>
    <name type="synonym">Crioceris striolata</name>
    <dbReference type="NCBI Taxonomy" id="444603"/>
    <lineage>
        <taxon>Eukaryota</taxon>
        <taxon>Metazoa</taxon>
        <taxon>Ecdysozoa</taxon>
        <taxon>Arthropoda</taxon>
        <taxon>Hexapoda</taxon>
        <taxon>Insecta</taxon>
        <taxon>Pterygota</taxon>
        <taxon>Neoptera</taxon>
        <taxon>Endopterygota</taxon>
        <taxon>Coleoptera</taxon>
        <taxon>Polyphaga</taxon>
        <taxon>Cucujiformia</taxon>
        <taxon>Chrysomeloidea</taxon>
        <taxon>Chrysomelidae</taxon>
        <taxon>Galerucinae</taxon>
        <taxon>Alticini</taxon>
        <taxon>Phyllotreta</taxon>
    </lineage>
</organism>
<accession>A0A9N9THP4</accession>
<evidence type="ECO:0000256" key="1">
    <source>
        <dbReference type="ARBA" id="ARBA00008361"/>
    </source>
</evidence>
<dbReference type="Proteomes" id="UP001153712">
    <property type="component" value="Chromosome 2"/>
</dbReference>
<gene>
    <name evidence="8" type="ORF">PHYEVI_LOCUS5160</name>
</gene>
<evidence type="ECO:0000256" key="3">
    <source>
        <dbReference type="ARBA" id="ARBA00022679"/>
    </source>
</evidence>
<protein>
    <recommendedName>
        <fullName evidence="6">RNA methyltransferase</fullName>
        <ecNumber evidence="6">2.1.1.-</ecNumber>
    </recommendedName>
</protein>
<dbReference type="EMBL" id="OU900095">
    <property type="protein sequence ID" value="CAG9858773.1"/>
    <property type="molecule type" value="Genomic_DNA"/>
</dbReference>
<keyword evidence="4 5" id="KW-0949">S-adenosyl-L-methionine</keyword>
<evidence type="ECO:0000256" key="4">
    <source>
        <dbReference type="ARBA" id="ARBA00022691"/>
    </source>
</evidence>
<dbReference type="GO" id="GO:0008171">
    <property type="term" value="F:O-methyltransferase activity"/>
    <property type="evidence" value="ECO:0007669"/>
    <property type="project" value="UniProtKB-UniRule"/>
</dbReference>
<keyword evidence="2 6" id="KW-0489">Methyltransferase</keyword>
<dbReference type="GO" id="GO:0008173">
    <property type="term" value="F:RNA methyltransferase activity"/>
    <property type="evidence" value="ECO:0007669"/>
    <property type="project" value="UniProtKB-UniRule"/>
</dbReference>
<evidence type="ECO:0000256" key="6">
    <source>
        <dbReference type="RuleBase" id="RU367087"/>
    </source>
</evidence>
<dbReference type="GO" id="GO:0032259">
    <property type="term" value="P:methylation"/>
    <property type="evidence" value="ECO:0007669"/>
    <property type="project" value="UniProtKB-KW"/>
</dbReference>
<feature type="domain" description="Bin3-type SAM" evidence="7">
    <location>
        <begin position="1"/>
        <end position="237"/>
    </location>
</feature>
<dbReference type="PANTHER" id="PTHR12315">
    <property type="entry name" value="BICOID-INTERACTING PROTEIN RELATED"/>
    <property type="match status" value="1"/>
</dbReference>
<dbReference type="InterPro" id="IPR039772">
    <property type="entry name" value="Bin3-like"/>
</dbReference>
<dbReference type="SUPFAM" id="SSF53335">
    <property type="entry name" value="S-adenosyl-L-methionine-dependent methyltransferases"/>
    <property type="match status" value="1"/>
</dbReference>
<keyword evidence="9" id="KW-1185">Reference proteome</keyword>
<dbReference type="AlphaFoldDB" id="A0A9N9THP4"/>
<evidence type="ECO:0000313" key="9">
    <source>
        <dbReference type="Proteomes" id="UP001153712"/>
    </source>
</evidence>
<dbReference type="InterPro" id="IPR010675">
    <property type="entry name" value="Bin3_C"/>
</dbReference>
<name>A0A9N9THP4_PHYSR</name>
<dbReference type="GO" id="GO:0005737">
    <property type="term" value="C:cytoplasm"/>
    <property type="evidence" value="ECO:0007669"/>
    <property type="project" value="TreeGrafter"/>
</dbReference>